<dbReference type="Proteomes" id="UP000233551">
    <property type="component" value="Unassembled WGS sequence"/>
</dbReference>
<dbReference type="STRING" id="22663.A0A2I0IGT3"/>
<sequence>MANLSGIKDLPLKKHDPWAIGKKTFLGVESINPSIGMGCARMATYLDRFMTYKLHGTCPDDSELAHKLMAGGCDHCREEDAFQEHPLTTQNHSRSKALSGTKPSDHKIQWNQYKCKNYSCLISPETVGKRVY</sequence>
<evidence type="ECO:0000313" key="2">
    <source>
        <dbReference type="EMBL" id="PKI43209.1"/>
    </source>
</evidence>
<comment type="caution">
    <text evidence="2">The sequence shown here is derived from an EMBL/GenBank/DDBJ whole genome shotgun (WGS) entry which is preliminary data.</text>
</comment>
<organism evidence="2 3">
    <name type="scientific">Punica granatum</name>
    <name type="common">Pomegranate</name>
    <dbReference type="NCBI Taxonomy" id="22663"/>
    <lineage>
        <taxon>Eukaryota</taxon>
        <taxon>Viridiplantae</taxon>
        <taxon>Streptophyta</taxon>
        <taxon>Embryophyta</taxon>
        <taxon>Tracheophyta</taxon>
        <taxon>Spermatophyta</taxon>
        <taxon>Magnoliopsida</taxon>
        <taxon>eudicotyledons</taxon>
        <taxon>Gunneridae</taxon>
        <taxon>Pentapetalae</taxon>
        <taxon>rosids</taxon>
        <taxon>malvids</taxon>
        <taxon>Myrtales</taxon>
        <taxon>Lythraceae</taxon>
        <taxon>Punica</taxon>
    </lineage>
</organism>
<dbReference type="PANTHER" id="PTHR44067:SF12">
    <property type="entry name" value="METHYLTRANSFERASE TYPE 11 DOMAIN-CONTAINING PROTEIN"/>
    <property type="match status" value="1"/>
</dbReference>
<feature type="compositionally biased region" description="Polar residues" evidence="1">
    <location>
        <begin position="86"/>
        <end position="102"/>
    </location>
</feature>
<evidence type="ECO:0000256" key="1">
    <source>
        <dbReference type="SAM" id="MobiDB-lite"/>
    </source>
</evidence>
<dbReference type="PANTHER" id="PTHR44067">
    <property type="entry name" value="S-ADENOSYL-L-METHIONINE-DEPENDENT METHYLTRANSFERASE SUPERFAMILY PROTEIN-RELATED"/>
    <property type="match status" value="1"/>
</dbReference>
<accession>A0A2I0IGT3</accession>
<gene>
    <name evidence="2" type="ORF">CRG98_036406</name>
</gene>
<name>A0A2I0IGT3_PUNGR</name>
<keyword evidence="3" id="KW-1185">Reference proteome</keyword>
<dbReference type="InterPro" id="IPR053223">
    <property type="entry name" value="Prob_Methyltransferase"/>
</dbReference>
<feature type="region of interest" description="Disordered" evidence="1">
    <location>
        <begin position="84"/>
        <end position="103"/>
    </location>
</feature>
<protein>
    <submittedName>
        <fullName evidence="2">Uncharacterized protein</fullName>
    </submittedName>
</protein>
<dbReference type="AlphaFoldDB" id="A0A2I0IGT3"/>
<reference evidence="2 3" key="1">
    <citation type="submission" date="2017-11" db="EMBL/GenBank/DDBJ databases">
        <title>De-novo sequencing of pomegranate (Punica granatum L.) genome.</title>
        <authorList>
            <person name="Akparov Z."/>
            <person name="Amiraslanov A."/>
            <person name="Hajiyeva S."/>
            <person name="Abbasov M."/>
            <person name="Kaur K."/>
            <person name="Hamwieh A."/>
            <person name="Solovyev V."/>
            <person name="Salamov A."/>
            <person name="Braich B."/>
            <person name="Kosarev P."/>
            <person name="Mahmoud A."/>
            <person name="Hajiyev E."/>
            <person name="Babayeva S."/>
            <person name="Izzatullayeva V."/>
            <person name="Mammadov A."/>
            <person name="Mammadov A."/>
            <person name="Sharifova S."/>
            <person name="Ojaghi J."/>
            <person name="Eynullazada K."/>
            <person name="Bayramov B."/>
            <person name="Abdulazimova A."/>
            <person name="Shahmuradov I."/>
        </authorList>
    </citation>
    <scope>NUCLEOTIDE SEQUENCE [LARGE SCALE GENOMIC DNA]</scope>
    <source>
        <strain evidence="3">cv. AG2017</strain>
        <tissue evidence="2">Leaf</tissue>
    </source>
</reference>
<proteinExistence type="predicted"/>
<evidence type="ECO:0000313" key="3">
    <source>
        <dbReference type="Proteomes" id="UP000233551"/>
    </source>
</evidence>
<dbReference type="EMBL" id="PGOL01003077">
    <property type="protein sequence ID" value="PKI43209.1"/>
    <property type="molecule type" value="Genomic_DNA"/>
</dbReference>